<evidence type="ECO:0000313" key="2">
    <source>
        <dbReference type="Proteomes" id="UP000681967"/>
    </source>
</evidence>
<reference evidence="1" key="1">
    <citation type="submission" date="2021-02" db="EMBL/GenBank/DDBJ databases">
        <authorList>
            <person name="Nowell W R."/>
        </authorList>
    </citation>
    <scope>NUCLEOTIDE SEQUENCE</scope>
</reference>
<proteinExistence type="predicted"/>
<dbReference type="EMBL" id="CAJOBH010110013">
    <property type="protein sequence ID" value="CAF4656505.1"/>
    <property type="molecule type" value="Genomic_DNA"/>
</dbReference>
<feature type="non-terminal residue" evidence="1">
    <location>
        <position position="1"/>
    </location>
</feature>
<accession>A0A8S2ZUY1</accession>
<evidence type="ECO:0000313" key="1">
    <source>
        <dbReference type="EMBL" id="CAF4656505.1"/>
    </source>
</evidence>
<comment type="caution">
    <text evidence="1">The sequence shown here is derived from an EMBL/GenBank/DDBJ whole genome shotgun (WGS) entry which is preliminary data.</text>
</comment>
<protein>
    <submittedName>
        <fullName evidence="1">Uncharacterized protein</fullName>
    </submittedName>
</protein>
<organism evidence="1 2">
    <name type="scientific">Rotaria magnacalcarata</name>
    <dbReference type="NCBI Taxonomy" id="392030"/>
    <lineage>
        <taxon>Eukaryota</taxon>
        <taxon>Metazoa</taxon>
        <taxon>Spiralia</taxon>
        <taxon>Gnathifera</taxon>
        <taxon>Rotifera</taxon>
        <taxon>Eurotatoria</taxon>
        <taxon>Bdelloidea</taxon>
        <taxon>Philodinida</taxon>
        <taxon>Philodinidae</taxon>
        <taxon>Rotaria</taxon>
    </lineage>
</organism>
<sequence>NHQLLQKSSSTSVKTYSIAVPYALLQKLDKARRDRGVDSRIFHRVVLHCARTLNDKQRLRLPDEYRSLIQNKYEELELKR</sequence>
<name>A0A8S2ZUY1_9BILA</name>
<feature type="non-terminal residue" evidence="1">
    <location>
        <position position="80"/>
    </location>
</feature>
<gene>
    <name evidence="1" type="ORF">BYL167_LOCUS42407</name>
</gene>
<dbReference type="Proteomes" id="UP000681967">
    <property type="component" value="Unassembled WGS sequence"/>
</dbReference>
<dbReference type="AlphaFoldDB" id="A0A8S2ZUY1"/>